<evidence type="ECO:0000313" key="3">
    <source>
        <dbReference type="Proteomes" id="UP001215598"/>
    </source>
</evidence>
<feature type="compositionally biased region" description="Basic and acidic residues" evidence="1">
    <location>
        <begin position="364"/>
        <end position="376"/>
    </location>
</feature>
<comment type="caution">
    <text evidence="2">The sequence shown here is derived from an EMBL/GenBank/DDBJ whole genome shotgun (WGS) entry which is preliminary data.</text>
</comment>
<accession>A0AAD7HFE2</accession>
<gene>
    <name evidence="2" type="ORF">B0H16DRAFT_1797323</name>
</gene>
<feature type="region of interest" description="Disordered" evidence="1">
    <location>
        <begin position="344"/>
        <end position="376"/>
    </location>
</feature>
<organism evidence="2 3">
    <name type="scientific">Mycena metata</name>
    <dbReference type="NCBI Taxonomy" id="1033252"/>
    <lineage>
        <taxon>Eukaryota</taxon>
        <taxon>Fungi</taxon>
        <taxon>Dikarya</taxon>
        <taxon>Basidiomycota</taxon>
        <taxon>Agaricomycotina</taxon>
        <taxon>Agaricomycetes</taxon>
        <taxon>Agaricomycetidae</taxon>
        <taxon>Agaricales</taxon>
        <taxon>Marasmiineae</taxon>
        <taxon>Mycenaceae</taxon>
        <taxon>Mycena</taxon>
    </lineage>
</organism>
<protein>
    <submittedName>
        <fullName evidence="2">Uncharacterized protein</fullName>
    </submittedName>
</protein>
<reference evidence="2" key="1">
    <citation type="submission" date="2023-03" db="EMBL/GenBank/DDBJ databases">
        <title>Massive genome expansion in bonnet fungi (Mycena s.s.) driven by repeated elements and novel gene families across ecological guilds.</title>
        <authorList>
            <consortium name="Lawrence Berkeley National Laboratory"/>
            <person name="Harder C.B."/>
            <person name="Miyauchi S."/>
            <person name="Viragh M."/>
            <person name="Kuo A."/>
            <person name="Thoen E."/>
            <person name="Andreopoulos B."/>
            <person name="Lu D."/>
            <person name="Skrede I."/>
            <person name="Drula E."/>
            <person name="Henrissat B."/>
            <person name="Morin E."/>
            <person name="Kohler A."/>
            <person name="Barry K."/>
            <person name="LaButti K."/>
            <person name="Morin E."/>
            <person name="Salamov A."/>
            <person name="Lipzen A."/>
            <person name="Mereny Z."/>
            <person name="Hegedus B."/>
            <person name="Baldrian P."/>
            <person name="Stursova M."/>
            <person name="Weitz H."/>
            <person name="Taylor A."/>
            <person name="Grigoriev I.V."/>
            <person name="Nagy L.G."/>
            <person name="Martin F."/>
            <person name="Kauserud H."/>
        </authorList>
    </citation>
    <scope>NUCLEOTIDE SEQUENCE</scope>
    <source>
        <strain evidence="2">CBHHK182m</strain>
    </source>
</reference>
<evidence type="ECO:0000313" key="2">
    <source>
        <dbReference type="EMBL" id="KAJ7718559.1"/>
    </source>
</evidence>
<proteinExistence type="predicted"/>
<dbReference type="Proteomes" id="UP001215598">
    <property type="component" value="Unassembled WGS sequence"/>
</dbReference>
<dbReference type="AlphaFoldDB" id="A0AAD7HFE2"/>
<dbReference type="EMBL" id="JARKIB010000264">
    <property type="protein sequence ID" value="KAJ7718559.1"/>
    <property type="molecule type" value="Genomic_DNA"/>
</dbReference>
<name>A0AAD7HFE2_9AGAR</name>
<keyword evidence="3" id="KW-1185">Reference proteome</keyword>
<evidence type="ECO:0000256" key="1">
    <source>
        <dbReference type="SAM" id="MobiDB-lite"/>
    </source>
</evidence>
<sequence>MLDSEAHAVDGPRGGNFGIIKKRYCYATTLHVSHPHLSLSSVPPSSRPSTRFPVAGLADKVLAPLVSCLEIIRRLVRTRLSLLSSDYRGDRQQLETDRLLQAINQILVHYVATWLTCEAWACLKGKFLQLPLGTVRVPRNLGDATFNMFSLWWNKIAEPRRKAVDRMREQPRVGKDLDEARIIYRINTTAKDRTFEMQGEHKIYHHGALVLRRERAGFSSTRTCIRFPLSSLSLDSISDVPRFLGLDWHGDCRTRVDVGVPGANILRSAVDSTKALEPLSLPTISPAHDPISPWSEFGCNLDLDLQAHDPSQARIPFGPPSSTSSEFDLGTRFPGRFPLPASRFPHSSSHPVLPPNMRYNMSGRVREGSRLGDRDK</sequence>